<keyword evidence="5" id="KW-0547">Nucleotide-binding</keyword>
<dbReference type="InterPro" id="IPR013506">
    <property type="entry name" value="Topo_IIA_bsu_dom2"/>
</dbReference>
<evidence type="ECO:0000256" key="9">
    <source>
        <dbReference type="ARBA" id="ARBA00023125"/>
    </source>
</evidence>
<dbReference type="Proteomes" id="UP000198305">
    <property type="component" value="Unassembled WGS sequence"/>
</dbReference>
<dbReference type="GO" id="GO:0046872">
    <property type="term" value="F:metal ion binding"/>
    <property type="evidence" value="ECO:0007669"/>
    <property type="project" value="UniProtKB-KW"/>
</dbReference>
<dbReference type="InterPro" id="IPR001241">
    <property type="entry name" value="Topo_IIA"/>
</dbReference>
<dbReference type="EC" id="5.6.2.2" evidence="3"/>
<evidence type="ECO:0000256" key="6">
    <source>
        <dbReference type="ARBA" id="ARBA00022840"/>
    </source>
</evidence>
<dbReference type="InterPro" id="IPR013759">
    <property type="entry name" value="Topo_IIA_B_C"/>
</dbReference>
<evidence type="ECO:0000256" key="4">
    <source>
        <dbReference type="ARBA" id="ARBA00022723"/>
    </source>
</evidence>
<dbReference type="InterPro" id="IPR002288">
    <property type="entry name" value="DNA_gyrase_B_C"/>
</dbReference>
<dbReference type="InterPro" id="IPR013760">
    <property type="entry name" value="Topo_IIA-like_dom_sf"/>
</dbReference>
<keyword evidence="13" id="KW-1185">Reference proteome</keyword>
<dbReference type="Pfam" id="PF00204">
    <property type="entry name" value="DNA_gyraseB"/>
    <property type="match status" value="1"/>
</dbReference>
<reference evidence="13" key="1">
    <citation type="submission" date="2017-06" db="EMBL/GenBank/DDBJ databases">
        <authorList>
            <person name="Varghese N."/>
            <person name="Submissions S."/>
        </authorList>
    </citation>
    <scope>NUCLEOTIDE SEQUENCE [LARGE SCALE GENOMIC DNA]</scope>
    <source>
        <strain evidence="13">Ca-68</strain>
    </source>
</reference>
<accession>A0A239B1C1</accession>
<dbReference type="GO" id="GO:0005694">
    <property type="term" value="C:chromosome"/>
    <property type="evidence" value="ECO:0007669"/>
    <property type="project" value="InterPro"/>
</dbReference>
<evidence type="ECO:0000256" key="8">
    <source>
        <dbReference type="ARBA" id="ARBA00023029"/>
    </source>
</evidence>
<dbReference type="PANTHER" id="PTHR45866:SF4">
    <property type="entry name" value="DNA TOPOISOMERASE 4 SUBUNIT B"/>
    <property type="match status" value="1"/>
</dbReference>
<keyword evidence="7" id="KW-0460">Magnesium</keyword>
<dbReference type="SUPFAM" id="SSF56719">
    <property type="entry name" value="Type II DNA topoisomerase"/>
    <property type="match status" value="1"/>
</dbReference>
<dbReference type="CDD" id="cd16928">
    <property type="entry name" value="HATPase_GyrB-like"/>
    <property type="match status" value="1"/>
</dbReference>
<dbReference type="GO" id="GO:0006265">
    <property type="term" value="P:DNA topological change"/>
    <property type="evidence" value="ECO:0007669"/>
    <property type="project" value="InterPro"/>
</dbReference>
<dbReference type="InterPro" id="IPR018522">
    <property type="entry name" value="TopoIIA_CS"/>
</dbReference>
<dbReference type="InterPro" id="IPR006171">
    <property type="entry name" value="TOPRIM_dom"/>
</dbReference>
<dbReference type="GO" id="GO:0003918">
    <property type="term" value="F:DNA topoisomerase type II (double strand cut, ATP-hydrolyzing) activity"/>
    <property type="evidence" value="ECO:0007669"/>
    <property type="project" value="UniProtKB-EC"/>
</dbReference>
<dbReference type="InterPro" id="IPR003594">
    <property type="entry name" value="HATPase_dom"/>
</dbReference>
<dbReference type="SMART" id="SM00387">
    <property type="entry name" value="HATPase_c"/>
    <property type="match status" value="1"/>
</dbReference>
<dbReference type="RefSeq" id="WP_089376289.1">
    <property type="nucleotide sequence ID" value="NZ_FZOA01000011.1"/>
</dbReference>
<evidence type="ECO:0000256" key="1">
    <source>
        <dbReference type="ARBA" id="ARBA00000185"/>
    </source>
</evidence>
<dbReference type="InterPro" id="IPR020568">
    <property type="entry name" value="Ribosomal_Su5_D2-typ_SF"/>
</dbReference>
<protein>
    <recommendedName>
        <fullName evidence="3">DNA topoisomerase (ATP-hydrolyzing)</fullName>
        <ecNumber evidence="3">5.6.2.2</ecNumber>
    </recommendedName>
</protein>
<dbReference type="PRINTS" id="PR01098">
    <property type="entry name" value="TOPISMRASE4B"/>
</dbReference>
<keyword evidence="8" id="KW-0799">Topoisomerase</keyword>
<evidence type="ECO:0000313" key="13">
    <source>
        <dbReference type="Proteomes" id="UP000198305"/>
    </source>
</evidence>
<dbReference type="Pfam" id="PF00986">
    <property type="entry name" value="DNA_gyraseB_C"/>
    <property type="match status" value="1"/>
</dbReference>
<dbReference type="InterPro" id="IPR036890">
    <property type="entry name" value="HATPase_C_sf"/>
</dbReference>
<dbReference type="SUPFAM" id="SSF54211">
    <property type="entry name" value="Ribosomal protein S5 domain 2-like"/>
    <property type="match status" value="1"/>
</dbReference>
<dbReference type="Gene3D" id="3.30.565.10">
    <property type="entry name" value="Histidine kinase-like ATPase, C-terminal domain"/>
    <property type="match status" value="1"/>
</dbReference>
<evidence type="ECO:0000256" key="10">
    <source>
        <dbReference type="ARBA" id="ARBA00023235"/>
    </source>
</evidence>
<dbReference type="CDD" id="cd00822">
    <property type="entry name" value="TopoII_Trans_DNA_gyrase"/>
    <property type="match status" value="1"/>
</dbReference>
<dbReference type="PROSITE" id="PS00177">
    <property type="entry name" value="TOPOISOMERASE_II"/>
    <property type="match status" value="1"/>
</dbReference>
<dbReference type="PRINTS" id="PR00418">
    <property type="entry name" value="TPI2FAMILY"/>
</dbReference>
<dbReference type="Gene3D" id="3.40.50.670">
    <property type="match status" value="1"/>
</dbReference>
<comment type="catalytic activity">
    <reaction evidence="1">
        <text>ATP-dependent breakage, passage and rejoining of double-stranded DNA.</text>
        <dbReference type="EC" id="5.6.2.2"/>
    </reaction>
</comment>
<sequence length="665" mass="73685">MTKTSNKQVGDYSAEDVRVLRGLEPVRKRPGMYTRTDSPTHIVQEVLDNASDEALGGHADHVLLTIYNDGSVEIQDNGRGIPVDTSSVEDRPAIELIFTELHSGGKFGDGAYSISGGLHGVGVSVTNALSLKLEAEVKRGGQIYYIAFKDGAVVSPLAVKGRCNKKETGTRVRCWPDPQYFDNAEVSVKTLEHLVRSKAVMLPGVELVLRIEHSAREIEAGAEQFTVKSWKFPGGMKQYLEESLENDANEDDIKPVPIITGALFTEQGEGGEWAIAFRPEAGARGESYVNLIPTLNGGTHVTGMRNGVLEAVRSFAEHHAMMPSKIKLSHEDVWSNLHYFLSAKVLEPQFQGQTKETLTNRETHKVMTATVAPILEAWMNQNPDFGKRIAEMAIRSANSRTKALVKVEKKKSSGMSVLPDKLTDCELSGTMEAEIFLVEGDSAGGSAKMARDRERQAILPMKGKIKNTWMDETATVLGVSEVHDIFVALGIEPHRAGQPADLSGLRYGKINILADADVDGSHIQVLALGMFLRHAPELIDRGHIHIAIPPLFRIDVPARGKNKPEQKIYASDERERNAIIDRLSKEGVAYERLTIQRFKGLGEMNPDQLWETTLNPDTRRLARVVMTEADKEKTLRIFDMLMDKNESEQRRNWMEARGHLVEADI</sequence>
<dbReference type="PANTHER" id="PTHR45866">
    <property type="entry name" value="DNA GYRASE/TOPOISOMERASE SUBUNIT B"/>
    <property type="match status" value="1"/>
</dbReference>
<keyword evidence="9" id="KW-0238">DNA-binding</keyword>
<dbReference type="InterPro" id="IPR005737">
    <property type="entry name" value="TopoIV_B_Gneg"/>
</dbReference>
<dbReference type="Pfam" id="PF01751">
    <property type="entry name" value="Toprim"/>
    <property type="match status" value="1"/>
</dbReference>
<evidence type="ECO:0000256" key="5">
    <source>
        <dbReference type="ARBA" id="ARBA00022741"/>
    </source>
</evidence>
<name>A0A239B1C1_9PROT</name>
<keyword evidence="10 12" id="KW-0413">Isomerase</keyword>
<feature type="domain" description="Histidine kinase/HSP90-like ATPase" evidence="11">
    <location>
        <begin position="34"/>
        <end position="180"/>
    </location>
</feature>
<proteinExistence type="predicted"/>
<dbReference type="Pfam" id="PF02518">
    <property type="entry name" value="HATPase_c"/>
    <property type="match status" value="1"/>
</dbReference>
<keyword evidence="4" id="KW-0479">Metal-binding</keyword>
<comment type="cofactor">
    <cofactor evidence="2">
        <name>Mg(2+)</name>
        <dbReference type="ChEBI" id="CHEBI:18420"/>
    </cofactor>
</comment>
<evidence type="ECO:0000256" key="7">
    <source>
        <dbReference type="ARBA" id="ARBA00022842"/>
    </source>
</evidence>
<dbReference type="InterPro" id="IPR014721">
    <property type="entry name" value="Ribsml_uS5_D2-typ_fold_subgr"/>
</dbReference>
<evidence type="ECO:0000256" key="3">
    <source>
        <dbReference type="ARBA" id="ARBA00012895"/>
    </source>
</evidence>
<dbReference type="SMART" id="SM00433">
    <property type="entry name" value="TOP2c"/>
    <property type="match status" value="1"/>
</dbReference>
<dbReference type="GO" id="GO:0005524">
    <property type="term" value="F:ATP binding"/>
    <property type="evidence" value="ECO:0007669"/>
    <property type="project" value="UniProtKB-KW"/>
</dbReference>
<dbReference type="Gene3D" id="3.30.230.10">
    <property type="match status" value="1"/>
</dbReference>
<dbReference type="OrthoDB" id="9802808at2"/>
<evidence type="ECO:0000259" key="11">
    <source>
        <dbReference type="SMART" id="SM00387"/>
    </source>
</evidence>
<dbReference type="GO" id="GO:0003677">
    <property type="term" value="F:DNA binding"/>
    <property type="evidence" value="ECO:0007669"/>
    <property type="project" value="UniProtKB-KW"/>
</dbReference>
<evidence type="ECO:0000313" key="12">
    <source>
        <dbReference type="EMBL" id="SNS01421.1"/>
    </source>
</evidence>
<dbReference type="SUPFAM" id="SSF55874">
    <property type="entry name" value="ATPase domain of HSP90 chaperone/DNA topoisomerase II/histidine kinase"/>
    <property type="match status" value="1"/>
</dbReference>
<keyword evidence="6" id="KW-0067">ATP-binding</keyword>
<gene>
    <name evidence="12" type="ORF">SAMN05192560_2229</name>
</gene>
<organism evidence="12 13">
    <name type="scientific">Methylobacillus rhizosphaerae</name>
    <dbReference type="NCBI Taxonomy" id="551994"/>
    <lineage>
        <taxon>Bacteria</taxon>
        <taxon>Pseudomonadati</taxon>
        <taxon>Pseudomonadota</taxon>
        <taxon>Betaproteobacteria</taxon>
        <taxon>Nitrosomonadales</taxon>
        <taxon>Methylophilaceae</taxon>
        <taxon>Methylobacillus</taxon>
    </lineage>
</organism>
<dbReference type="AlphaFoldDB" id="A0A239B1C1"/>
<dbReference type="EMBL" id="FZOA01000011">
    <property type="protein sequence ID" value="SNS01421.1"/>
    <property type="molecule type" value="Genomic_DNA"/>
</dbReference>
<evidence type="ECO:0000256" key="2">
    <source>
        <dbReference type="ARBA" id="ARBA00001946"/>
    </source>
</evidence>